<evidence type="ECO:0000313" key="6">
    <source>
        <dbReference type="EMBL" id="MCG7980115.1"/>
    </source>
</evidence>
<reference evidence="6" key="1">
    <citation type="journal article" date="2021" name="Proc. Natl. Acad. Sci. U.S.A.">
        <title>Global biogeography of chemosynthetic symbionts reveals both localized and globally distributed symbiont groups. .</title>
        <authorList>
            <person name="Osvatic J.T."/>
            <person name="Wilkins L.G.E."/>
            <person name="Leibrecht L."/>
            <person name="Leray M."/>
            <person name="Zauner S."/>
            <person name="Polzin J."/>
            <person name="Camacho Y."/>
            <person name="Gros O."/>
            <person name="van Gils J.A."/>
            <person name="Eisen J.A."/>
            <person name="Petersen J.M."/>
            <person name="Yuen B."/>
        </authorList>
    </citation>
    <scope>NUCLEOTIDE SEQUENCE</scope>
    <source>
        <strain evidence="6">MAGclacostrist055</strain>
    </source>
</reference>
<proteinExistence type="inferred from homology"/>
<dbReference type="Pfam" id="PF03466">
    <property type="entry name" value="LysR_substrate"/>
    <property type="match status" value="1"/>
</dbReference>
<dbReference type="CDD" id="cd08422">
    <property type="entry name" value="PBP2_CrgA_like"/>
    <property type="match status" value="1"/>
</dbReference>
<dbReference type="InterPro" id="IPR036390">
    <property type="entry name" value="WH_DNA-bd_sf"/>
</dbReference>
<comment type="similarity">
    <text evidence="1">Belongs to the LysR transcriptional regulatory family.</text>
</comment>
<dbReference type="FunFam" id="3.40.190.290:FF:000001">
    <property type="entry name" value="Transcriptional regulator, LysR family"/>
    <property type="match status" value="1"/>
</dbReference>
<dbReference type="GO" id="GO:0003700">
    <property type="term" value="F:DNA-binding transcription factor activity"/>
    <property type="evidence" value="ECO:0007669"/>
    <property type="project" value="InterPro"/>
</dbReference>
<evidence type="ECO:0000313" key="7">
    <source>
        <dbReference type="Proteomes" id="UP000886674"/>
    </source>
</evidence>
<dbReference type="Proteomes" id="UP000886674">
    <property type="component" value="Unassembled WGS sequence"/>
</dbReference>
<dbReference type="Gene3D" id="3.40.190.290">
    <property type="match status" value="1"/>
</dbReference>
<dbReference type="InterPro" id="IPR036388">
    <property type="entry name" value="WH-like_DNA-bd_sf"/>
</dbReference>
<protein>
    <submittedName>
        <fullName evidence="6">LysR family transcriptional regulator</fullName>
    </submittedName>
</protein>
<dbReference type="Gene3D" id="1.10.10.10">
    <property type="entry name" value="Winged helix-like DNA-binding domain superfamily/Winged helix DNA-binding domain"/>
    <property type="match status" value="1"/>
</dbReference>
<accession>A0A9E4NMZ9</accession>
<gene>
    <name evidence="6" type="ORF">JAY77_18450</name>
</gene>
<name>A0A9E4NMZ9_9GAMM</name>
<dbReference type="InterPro" id="IPR058163">
    <property type="entry name" value="LysR-type_TF_proteobact-type"/>
</dbReference>
<evidence type="ECO:0000256" key="4">
    <source>
        <dbReference type="ARBA" id="ARBA00023163"/>
    </source>
</evidence>
<dbReference type="SUPFAM" id="SSF53850">
    <property type="entry name" value="Periplasmic binding protein-like II"/>
    <property type="match status" value="1"/>
</dbReference>
<dbReference type="PANTHER" id="PTHR30537">
    <property type="entry name" value="HTH-TYPE TRANSCRIPTIONAL REGULATOR"/>
    <property type="match status" value="1"/>
</dbReference>
<dbReference type="SUPFAM" id="SSF46785">
    <property type="entry name" value="Winged helix' DNA-binding domain"/>
    <property type="match status" value="1"/>
</dbReference>
<dbReference type="AlphaFoldDB" id="A0A9E4NMZ9"/>
<comment type="caution">
    <text evidence="6">The sequence shown here is derived from an EMBL/GenBank/DDBJ whole genome shotgun (WGS) entry which is preliminary data.</text>
</comment>
<evidence type="ECO:0000256" key="1">
    <source>
        <dbReference type="ARBA" id="ARBA00009437"/>
    </source>
</evidence>
<dbReference type="GO" id="GO:0006351">
    <property type="term" value="P:DNA-templated transcription"/>
    <property type="evidence" value="ECO:0007669"/>
    <property type="project" value="TreeGrafter"/>
</dbReference>
<evidence type="ECO:0000256" key="2">
    <source>
        <dbReference type="ARBA" id="ARBA00023015"/>
    </source>
</evidence>
<feature type="domain" description="HTH lysR-type" evidence="5">
    <location>
        <begin position="1"/>
        <end position="58"/>
    </location>
</feature>
<dbReference type="PROSITE" id="PS50931">
    <property type="entry name" value="HTH_LYSR"/>
    <property type="match status" value="1"/>
</dbReference>
<sequence>MKIEDVILFERIAALDSISAGGAACGLSATVSSDRLKRLEADLGCTLLNRTTRSMSLTDQGARFLEHAKVLLDKYEAARHSVGKRADVPTGLLRVAAPALFGKKFLPEVISSFLTNYPETRLNLNLSDEILNYAAEGIDVAIRIGKLKDSTIVARKLGDSRRVLCASPSYIRRNGMPSHPSDLDRHNCIIFVGEDTWRLCKDLEDQRIRISGRFDTNSAEMATQAAIDGIGIALRSLWDITDDLKAGRLVHVLPDYEVPTEMSIYALYPPGHFISPTAKAFVKLVDRNLSALELQPPSACSVYDE</sequence>
<dbReference type="GO" id="GO:0043565">
    <property type="term" value="F:sequence-specific DNA binding"/>
    <property type="evidence" value="ECO:0007669"/>
    <property type="project" value="TreeGrafter"/>
</dbReference>
<organism evidence="6 7">
    <name type="scientific">Candidatus Thiodiazotropha taylori</name>
    <dbReference type="NCBI Taxonomy" id="2792791"/>
    <lineage>
        <taxon>Bacteria</taxon>
        <taxon>Pseudomonadati</taxon>
        <taxon>Pseudomonadota</taxon>
        <taxon>Gammaproteobacteria</taxon>
        <taxon>Chromatiales</taxon>
        <taxon>Sedimenticolaceae</taxon>
        <taxon>Candidatus Thiodiazotropha</taxon>
    </lineage>
</organism>
<dbReference type="PANTHER" id="PTHR30537:SF5">
    <property type="entry name" value="HTH-TYPE TRANSCRIPTIONAL ACTIVATOR TTDR-RELATED"/>
    <property type="match status" value="1"/>
</dbReference>
<evidence type="ECO:0000259" key="5">
    <source>
        <dbReference type="PROSITE" id="PS50931"/>
    </source>
</evidence>
<keyword evidence="4" id="KW-0804">Transcription</keyword>
<keyword evidence="3" id="KW-0238">DNA-binding</keyword>
<dbReference type="Pfam" id="PF00126">
    <property type="entry name" value="HTH_1"/>
    <property type="match status" value="1"/>
</dbReference>
<dbReference type="InterPro" id="IPR000847">
    <property type="entry name" value="LysR_HTH_N"/>
</dbReference>
<keyword evidence="2" id="KW-0805">Transcription regulation</keyword>
<dbReference type="InterPro" id="IPR005119">
    <property type="entry name" value="LysR_subst-bd"/>
</dbReference>
<dbReference type="EMBL" id="JAEPCR010000101">
    <property type="protein sequence ID" value="MCG7980115.1"/>
    <property type="molecule type" value="Genomic_DNA"/>
</dbReference>
<evidence type="ECO:0000256" key="3">
    <source>
        <dbReference type="ARBA" id="ARBA00023125"/>
    </source>
</evidence>